<reference evidence="3 4" key="1">
    <citation type="submission" date="2024-02" db="EMBL/GenBank/DDBJ databases">
        <title>New especies of Spiribacter isolated from saline water.</title>
        <authorList>
            <person name="Leon M.J."/>
            <person name="De La Haba R."/>
            <person name="Sanchez-Porro C."/>
            <person name="Ventosa A."/>
        </authorList>
    </citation>
    <scope>NUCLEOTIDE SEQUENCE [LARGE SCALE GENOMIC DNA]</scope>
    <source>
        <strain evidence="4">ag22IC4-189</strain>
    </source>
</reference>
<keyword evidence="3" id="KW-0255">Endonuclease</keyword>
<evidence type="ECO:0000313" key="3">
    <source>
        <dbReference type="EMBL" id="MEX0430163.1"/>
    </source>
</evidence>
<dbReference type="SUPFAM" id="SSF56219">
    <property type="entry name" value="DNase I-like"/>
    <property type="match status" value="1"/>
</dbReference>
<proteinExistence type="predicted"/>
<evidence type="ECO:0000313" key="4">
    <source>
        <dbReference type="Proteomes" id="UP001556637"/>
    </source>
</evidence>
<accession>A0ABV3T4N0</accession>
<gene>
    <name evidence="3" type="ORF">V6X30_01935</name>
</gene>
<dbReference type="Pfam" id="PF03372">
    <property type="entry name" value="Exo_endo_phos"/>
    <property type="match status" value="1"/>
</dbReference>
<name>A0ABV3T4N0_9GAMM</name>
<dbReference type="PANTHER" id="PTHR42834">
    <property type="entry name" value="ENDONUCLEASE/EXONUCLEASE/PHOSPHATASE FAMILY PROTEIN (AFU_ORTHOLOGUE AFUA_3G09210)"/>
    <property type="match status" value="1"/>
</dbReference>
<dbReference type="PANTHER" id="PTHR42834:SF1">
    <property type="entry name" value="ENDONUCLEASE_EXONUCLEASE_PHOSPHATASE FAMILY PROTEIN (AFU_ORTHOLOGUE AFUA_3G09210)"/>
    <property type="match status" value="1"/>
</dbReference>
<protein>
    <submittedName>
        <fullName evidence="3">ExeM/NucH family extracellular endonuclease</fullName>
    </submittedName>
</protein>
<sequence length="563" mass="61374">MCTARSNVVRHCPRSLAAAWRLLIIASVVVAGASGGAMAASMACGEPGTTSISRVRGLDGPPVAEGKPVMVEATVTASFPGDHSLDGFYLQSRQPAAGIFVYAPDIDAQDAPRPGERWRIEAYTGRYRGQIQLEMLESRRFCGAGEVHPALLDSGSPDVYAGLRDRLVTIRGPLHVAEVYNLGRYGSLALARGGRPFHPNNGVDGGRRLDLLLDDGSYRRDPRPVPHTDSAGVRRAGDRVGDITGILAHAFGRWRIHPVTEPEFAPGNPRPPAPPASTGLRALQLNLRNYFTDREGRGPSTEAGFSRQRERLRQVIRRLDADLLALHEIQNHPAAVDDLLALLNAGQPPAKHYRQTLAARSDAVIRSVLLYRPQRLTLADSDRHVASVHPRDPVTGRFRTESGGLLRIVAAHFKSRGGCPDAGDLDRGEGCWAERRLHQSRALMDWLAETQASEGGVAAPTLILADFNAYAQEAAITVWREAGFIDLLARAVPPDQRYTYNYRGLAGYLDHALATSSLLSRLDGVHVWHINADEPAYLAGEASDIWRSSDHDPMVIDLDWPVP</sequence>
<evidence type="ECO:0000259" key="2">
    <source>
        <dbReference type="Pfam" id="PF03372"/>
    </source>
</evidence>
<feature type="signal peptide" evidence="1">
    <location>
        <begin position="1"/>
        <end position="39"/>
    </location>
</feature>
<evidence type="ECO:0000256" key="1">
    <source>
        <dbReference type="SAM" id="SignalP"/>
    </source>
</evidence>
<keyword evidence="3" id="KW-0540">Nuclease</keyword>
<organism evidence="3 4">
    <name type="scientific">Spiribacter insolitus</name>
    <dbReference type="NCBI Taxonomy" id="3122417"/>
    <lineage>
        <taxon>Bacteria</taxon>
        <taxon>Pseudomonadati</taxon>
        <taxon>Pseudomonadota</taxon>
        <taxon>Gammaproteobacteria</taxon>
        <taxon>Chromatiales</taxon>
        <taxon>Ectothiorhodospiraceae</taxon>
        <taxon>Spiribacter</taxon>
    </lineage>
</organism>
<dbReference type="GO" id="GO:0004519">
    <property type="term" value="F:endonuclease activity"/>
    <property type="evidence" value="ECO:0007669"/>
    <property type="project" value="UniProtKB-KW"/>
</dbReference>
<dbReference type="InterPro" id="IPR005135">
    <property type="entry name" value="Endo/exonuclease/phosphatase"/>
</dbReference>
<dbReference type="EMBL" id="JBAKFF010000001">
    <property type="protein sequence ID" value="MEX0430163.1"/>
    <property type="molecule type" value="Genomic_DNA"/>
</dbReference>
<keyword evidence="1" id="KW-0732">Signal</keyword>
<dbReference type="Gene3D" id="3.60.10.10">
    <property type="entry name" value="Endonuclease/exonuclease/phosphatase"/>
    <property type="match status" value="1"/>
</dbReference>
<dbReference type="NCBIfam" id="NF033681">
    <property type="entry name" value="ExeM_NucH_DNase"/>
    <property type="match status" value="1"/>
</dbReference>
<dbReference type="InterPro" id="IPR047971">
    <property type="entry name" value="ExeM-like"/>
</dbReference>
<dbReference type="InterPro" id="IPR036691">
    <property type="entry name" value="Endo/exonu/phosph_ase_sf"/>
</dbReference>
<dbReference type="Proteomes" id="UP001556637">
    <property type="component" value="Unassembled WGS sequence"/>
</dbReference>
<dbReference type="CDD" id="cd04486">
    <property type="entry name" value="YhcR_OBF_like"/>
    <property type="match status" value="1"/>
</dbReference>
<keyword evidence="3" id="KW-0378">Hydrolase</keyword>
<dbReference type="RefSeq" id="WP_367982959.1">
    <property type="nucleotide sequence ID" value="NZ_JBAKFF010000001.1"/>
</dbReference>
<comment type="caution">
    <text evidence="3">The sequence shown here is derived from an EMBL/GenBank/DDBJ whole genome shotgun (WGS) entry which is preliminary data.</text>
</comment>
<feature type="domain" description="Endonuclease/exonuclease/phosphatase" evidence="2">
    <location>
        <begin position="285"/>
        <end position="551"/>
    </location>
</feature>
<feature type="chain" id="PRO_5045060519" evidence="1">
    <location>
        <begin position="40"/>
        <end position="563"/>
    </location>
</feature>
<keyword evidence="4" id="KW-1185">Reference proteome</keyword>